<evidence type="ECO:0000256" key="1">
    <source>
        <dbReference type="ARBA" id="ARBA00022670"/>
    </source>
</evidence>
<protein>
    <submittedName>
        <fullName evidence="5">Peptidase dimerisation domain-containing protein</fullName>
    </submittedName>
</protein>
<organism evidence="5 6">
    <name type="scientific">Kriegella aquimaris</name>
    <dbReference type="NCBI Taxonomy" id="192904"/>
    <lineage>
        <taxon>Bacteria</taxon>
        <taxon>Pseudomonadati</taxon>
        <taxon>Bacteroidota</taxon>
        <taxon>Flavobacteriia</taxon>
        <taxon>Flavobacteriales</taxon>
        <taxon>Flavobacteriaceae</taxon>
        <taxon>Kriegella</taxon>
    </lineage>
</organism>
<dbReference type="InterPro" id="IPR001261">
    <property type="entry name" value="ArgE/DapE_CS"/>
</dbReference>
<dbReference type="STRING" id="192904.SAMN04488514_1191"/>
<evidence type="ECO:0000256" key="2">
    <source>
        <dbReference type="ARBA" id="ARBA00022723"/>
    </source>
</evidence>
<proteinExistence type="predicted"/>
<feature type="non-terminal residue" evidence="5">
    <location>
        <position position="360"/>
    </location>
</feature>
<dbReference type="GO" id="GO:0006508">
    <property type="term" value="P:proteolysis"/>
    <property type="evidence" value="ECO:0007669"/>
    <property type="project" value="UniProtKB-KW"/>
</dbReference>
<feature type="domain" description="Peptidase M20 dimerisation" evidence="4">
    <location>
        <begin position="235"/>
        <end position="360"/>
    </location>
</feature>
<dbReference type="InterPro" id="IPR051458">
    <property type="entry name" value="Cyt/Met_Dipeptidase"/>
</dbReference>
<dbReference type="GO" id="GO:0008233">
    <property type="term" value="F:peptidase activity"/>
    <property type="evidence" value="ECO:0007669"/>
    <property type="project" value="UniProtKB-KW"/>
</dbReference>
<dbReference type="EMBL" id="FNGV01000019">
    <property type="protein sequence ID" value="SDM99711.1"/>
    <property type="molecule type" value="Genomic_DNA"/>
</dbReference>
<keyword evidence="3" id="KW-0378">Hydrolase</keyword>
<evidence type="ECO:0000313" key="6">
    <source>
        <dbReference type="Proteomes" id="UP000199440"/>
    </source>
</evidence>
<dbReference type="PANTHER" id="PTHR43270">
    <property type="entry name" value="BETA-ALA-HIS DIPEPTIDASE"/>
    <property type="match status" value="1"/>
</dbReference>
<dbReference type="Pfam" id="PF01546">
    <property type="entry name" value="Peptidase_M20"/>
    <property type="match status" value="1"/>
</dbReference>
<keyword evidence="2" id="KW-0479">Metal-binding</keyword>
<reference evidence="5 6" key="1">
    <citation type="submission" date="2016-10" db="EMBL/GenBank/DDBJ databases">
        <authorList>
            <person name="de Groot N.N."/>
        </authorList>
    </citation>
    <scope>NUCLEOTIDE SEQUENCE [LARGE SCALE GENOMIC DNA]</scope>
    <source>
        <strain evidence="5 6">DSM 19886</strain>
    </source>
</reference>
<dbReference type="Gene3D" id="3.40.630.10">
    <property type="entry name" value="Zn peptidases"/>
    <property type="match status" value="1"/>
</dbReference>
<accession>A0A1G9XTA0</accession>
<dbReference type="InterPro" id="IPR011650">
    <property type="entry name" value="Peptidase_M20_dimer"/>
</dbReference>
<dbReference type="InterPro" id="IPR002933">
    <property type="entry name" value="Peptidase_M20"/>
</dbReference>
<keyword evidence="6" id="KW-1185">Reference proteome</keyword>
<dbReference type="Gene3D" id="3.30.70.360">
    <property type="match status" value="1"/>
</dbReference>
<dbReference type="PROSITE" id="PS00759">
    <property type="entry name" value="ARGE_DAPE_CPG2_2"/>
    <property type="match status" value="1"/>
</dbReference>
<evidence type="ECO:0000313" key="5">
    <source>
        <dbReference type="EMBL" id="SDM99711.1"/>
    </source>
</evidence>
<dbReference type="AlphaFoldDB" id="A0A1G9XTA0"/>
<dbReference type="PANTHER" id="PTHR43270:SF8">
    <property type="entry name" value="DI- AND TRIPEPTIDASE DUG2-RELATED"/>
    <property type="match status" value="1"/>
</dbReference>
<dbReference type="Proteomes" id="UP000199440">
    <property type="component" value="Unassembled WGS sequence"/>
</dbReference>
<dbReference type="Pfam" id="PF07687">
    <property type="entry name" value="M20_dimer"/>
    <property type="match status" value="1"/>
</dbReference>
<evidence type="ECO:0000259" key="4">
    <source>
        <dbReference type="Pfam" id="PF07687"/>
    </source>
</evidence>
<dbReference type="GO" id="GO:0046872">
    <property type="term" value="F:metal ion binding"/>
    <property type="evidence" value="ECO:0007669"/>
    <property type="project" value="UniProtKB-KW"/>
</dbReference>
<evidence type="ECO:0000256" key="3">
    <source>
        <dbReference type="ARBA" id="ARBA00022801"/>
    </source>
</evidence>
<keyword evidence="1" id="KW-0645">Protease</keyword>
<sequence>MKKNVIYYFTLLVFFSYHHDSIAQNQDRNNSLVLNKATQKQLKEYDSFFVKNHKRHINELVELIAIPTMSMKPENKPELKKAADLLKDMLHTIGMENTEVNFTNELPVVTATYTRNKRQPTILFYGHFDVQPVNKERWKSDPFSAEIRDERLYGRGATDDKGPIIALISAIEGLIKVDGNLPVNIKLLLDGGEEMGSPHLPIWLASNQEWLSDIDFGVNVDAMMNNDNQGMMWKGLRGAADLEVTITSANTDLHSGIYGGVAPNAALAASKVIASLWNNDGSIAIKGFYDGLRQYSEKERKEIAAVVDQDQQAKDLREFGIDQWIGEREYSFYERPWIRTSVDITGFKAGYIQGKASIIP</sequence>
<dbReference type="SUPFAM" id="SSF53187">
    <property type="entry name" value="Zn-dependent exopeptidases"/>
    <property type="match status" value="1"/>
</dbReference>
<name>A0A1G9XTA0_9FLAO</name>
<gene>
    <name evidence="5" type="ORF">SAMN04488514_1191</name>
</gene>